<comment type="caution">
    <text evidence="1">The sequence shown here is derived from an EMBL/GenBank/DDBJ whole genome shotgun (WGS) entry which is preliminary data.</text>
</comment>
<evidence type="ECO:0000313" key="1">
    <source>
        <dbReference type="EMBL" id="GAH75893.1"/>
    </source>
</evidence>
<organism evidence="1">
    <name type="scientific">marine sediment metagenome</name>
    <dbReference type="NCBI Taxonomy" id="412755"/>
    <lineage>
        <taxon>unclassified sequences</taxon>
        <taxon>metagenomes</taxon>
        <taxon>ecological metagenomes</taxon>
    </lineage>
</organism>
<reference evidence="1" key="1">
    <citation type="journal article" date="2014" name="Front. Microbiol.">
        <title>High frequency of phylogenetically diverse reductive dehalogenase-homologous genes in deep subseafloor sedimentary metagenomes.</title>
        <authorList>
            <person name="Kawai M."/>
            <person name="Futagami T."/>
            <person name="Toyoda A."/>
            <person name="Takaki Y."/>
            <person name="Nishi S."/>
            <person name="Hori S."/>
            <person name="Arai W."/>
            <person name="Tsubouchi T."/>
            <person name="Morono Y."/>
            <person name="Uchiyama I."/>
            <person name="Ito T."/>
            <person name="Fujiyama A."/>
            <person name="Inagaki F."/>
            <person name="Takami H."/>
        </authorList>
    </citation>
    <scope>NUCLEOTIDE SEQUENCE</scope>
    <source>
        <strain evidence="1">Expedition CK06-06</strain>
    </source>
</reference>
<name>X1K1B9_9ZZZZ</name>
<accession>X1K1B9</accession>
<sequence length="65" mass="6955">MRFVANGVTPVFLFVIVVLGDRPTVVINAVLPANVISIERPKGDIAGAEKGKTPIEEPNNAVERD</sequence>
<dbReference type="EMBL" id="BARU01026361">
    <property type="protein sequence ID" value="GAH75893.1"/>
    <property type="molecule type" value="Genomic_DNA"/>
</dbReference>
<proteinExistence type="predicted"/>
<protein>
    <submittedName>
        <fullName evidence="1">Uncharacterized protein</fullName>
    </submittedName>
</protein>
<dbReference type="AlphaFoldDB" id="X1K1B9"/>
<gene>
    <name evidence="1" type="ORF">S03H2_42359</name>
</gene>